<evidence type="ECO:0000313" key="3">
    <source>
        <dbReference type="Proteomes" id="UP000282170"/>
    </source>
</evidence>
<dbReference type="GeneID" id="93881623"/>
<keyword evidence="3" id="KW-1185">Reference proteome</keyword>
<protein>
    <submittedName>
        <fullName evidence="2">Uncharacterized protein</fullName>
    </submittedName>
</protein>
<accession>A0A494UIQ2</accession>
<feature type="compositionally biased region" description="Low complexity" evidence="1">
    <location>
        <begin position="334"/>
        <end position="346"/>
    </location>
</feature>
<gene>
    <name evidence="2" type="ORF">CNQ36_02390</name>
</gene>
<feature type="region of interest" description="Disordered" evidence="1">
    <location>
        <begin position="326"/>
        <end position="373"/>
    </location>
</feature>
<dbReference type="RefSeq" id="WP_121544736.1">
    <property type="nucleotide sequence ID" value="NZ_CP023407.1"/>
</dbReference>
<evidence type="ECO:0000313" key="2">
    <source>
        <dbReference type="EMBL" id="AYL34370.1"/>
    </source>
</evidence>
<reference evidence="2 3" key="1">
    <citation type="submission" date="2017-09" db="EMBL/GenBank/DDBJ databases">
        <authorList>
            <person name="Zhang H."/>
            <person name="Hu S."/>
            <person name="Xu J."/>
            <person name="He Z."/>
        </authorList>
    </citation>
    <scope>NUCLEOTIDE SEQUENCE [LARGE SCALE GENOMIC DNA]</scope>
    <source>
        <strain evidence="2 3">TXX3120</strain>
    </source>
</reference>
<name>A0A494UIQ2_9ACTN</name>
<dbReference type="EMBL" id="CP023407">
    <property type="protein sequence ID" value="AYL34370.1"/>
    <property type="molecule type" value="Genomic_DNA"/>
</dbReference>
<dbReference type="AlphaFoldDB" id="A0A494UIQ2"/>
<proteinExistence type="predicted"/>
<evidence type="ECO:0000256" key="1">
    <source>
        <dbReference type="SAM" id="MobiDB-lite"/>
    </source>
</evidence>
<feature type="compositionally biased region" description="Basic and acidic residues" evidence="1">
    <location>
        <begin position="350"/>
        <end position="373"/>
    </location>
</feature>
<dbReference type="KEGG" id="sfug:CNQ36_02390"/>
<sequence>MPTSSTARPTVPPTVWLARGRHTGSTPDTVLRHTLHWLKAGQEIDDFLELPAAETAPDLVFECRTRVGDEVVVRARLILAPDTAEGRDWTLVAEAEQPWEQTWPSPAGMFWPAEPDAAWNSDPVTGVRPGRINPLPEDDKAVRRLLRDCARDPWHIHVVVHEAMTTDERGRVPLARWLPPGLRDRVVEHRATPQQSRVANWALREFGVEVPRGGAVVLPGSPAPEGYGADAFAVRAVYLDGTEPADLVDAVTRFDALPRALPDGAGDVLTSLREDWRLLTTAEELARQRALVTMYAEALEAMTKSRDLYREAAESAHEALAAYREQAGVPEPAQPSASRAASPFQQLTRTLERLKPGPRPQRAEPEEPSAEHR</sequence>
<organism evidence="2 3">
    <name type="scientific">Streptomyces fungicidicus</name>
    <dbReference type="NCBI Taxonomy" id="68203"/>
    <lineage>
        <taxon>Bacteria</taxon>
        <taxon>Bacillati</taxon>
        <taxon>Actinomycetota</taxon>
        <taxon>Actinomycetes</taxon>
        <taxon>Kitasatosporales</taxon>
        <taxon>Streptomycetaceae</taxon>
        <taxon>Streptomyces</taxon>
    </lineage>
</organism>
<dbReference type="Proteomes" id="UP000282170">
    <property type="component" value="Chromosome"/>
</dbReference>